<proteinExistence type="predicted"/>
<dbReference type="Proteomes" id="UP000245647">
    <property type="component" value="Unassembled WGS sequence"/>
</dbReference>
<dbReference type="InterPro" id="IPR013766">
    <property type="entry name" value="Thioredoxin_domain"/>
</dbReference>
<dbReference type="Pfam" id="PF14289">
    <property type="entry name" value="DUF4369"/>
    <property type="match status" value="1"/>
</dbReference>
<dbReference type="InterPro" id="IPR000866">
    <property type="entry name" value="AhpC/TSA"/>
</dbReference>
<dbReference type="CDD" id="cd02966">
    <property type="entry name" value="TlpA_like_family"/>
    <property type="match status" value="1"/>
</dbReference>
<reference evidence="6 7" key="1">
    <citation type="submission" date="2018-04" db="EMBL/GenBank/DDBJ databases">
        <title>Pedobacter chongqingensis sp. nov., isolated from a rottenly hemp rope.</title>
        <authorList>
            <person name="Cai Y."/>
        </authorList>
    </citation>
    <scope>NUCLEOTIDE SEQUENCE [LARGE SCALE GENOMIC DNA]</scope>
    <source>
        <strain evidence="6 7">FJ4-8</strain>
    </source>
</reference>
<evidence type="ECO:0000313" key="7">
    <source>
        <dbReference type="Proteomes" id="UP000245647"/>
    </source>
</evidence>
<dbReference type="RefSeq" id="WP_109417906.1">
    <property type="nucleotide sequence ID" value="NZ_QEAS01000023.1"/>
</dbReference>
<dbReference type="OrthoDB" id="750178at2"/>
<keyword evidence="3" id="KW-1015">Disulfide bond</keyword>
<gene>
    <name evidence="6" type="ORF">DDR33_21705</name>
</gene>
<protein>
    <submittedName>
        <fullName evidence="6">Alkyl hydroperoxide reductase</fullName>
    </submittedName>
</protein>
<dbReference type="EMBL" id="QEAS01000023">
    <property type="protein sequence ID" value="PWG78581.1"/>
    <property type="molecule type" value="Genomic_DNA"/>
</dbReference>
<comment type="caution">
    <text evidence="6">The sequence shown here is derived from an EMBL/GenBank/DDBJ whole genome shotgun (WGS) entry which is preliminary data.</text>
</comment>
<dbReference type="PANTHER" id="PTHR42852:SF6">
    <property type="entry name" value="THIOL:DISULFIDE INTERCHANGE PROTEIN DSBE"/>
    <property type="match status" value="1"/>
</dbReference>
<evidence type="ECO:0000256" key="3">
    <source>
        <dbReference type="ARBA" id="ARBA00023157"/>
    </source>
</evidence>
<dbReference type="Gene3D" id="3.40.30.10">
    <property type="entry name" value="Glutaredoxin"/>
    <property type="match status" value="1"/>
</dbReference>
<dbReference type="Pfam" id="PF00578">
    <property type="entry name" value="AhpC-TSA"/>
    <property type="match status" value="1"/>
</dbReference>
<dbReference type="PANTHER" id="PTHR42852">
    <property type="entry name" value="THIOL:DISULFIDE INTERCHANGE PROTEIN DSBE"/>
    <property type="match status" value="1"/>
</dbReference>
<dbReference type="PROSITE" id="PS00194">
    <property type="entry name" value="THIOREDOXIN_1"/>
    <property type="match status" value="1"/>
</dbReference>
<dbReference type="AlphaFoldDB" id="A0A2U2PB00"/>
<dbReference type="PROSITE" id="PS51352">
    <property type="entry name" value="THIOREDOXIN_2"/>
    <property type="match status" value="1"/>
</dbReference>
<evidence type="ECO:0000259" key="5">
    <source>
        <dbReference type="PROSITE" id="PS51352"/>
    </source>
</evidence>
<dbReference type="InterPro" id="IPR025380">
    <property type="entry name" value="DUF4369"/>
</dbReference>
<organism evidence="6 7">
    <name type="scientific">Pararcticibacter amylolyticus</name>
    <dbReference type="NCBI Taxonomy" id="2173175"/>
    <lineage>
        <taxon>Bacteria</taxon>
        <taxon>Pseudomonadati</taxon>
        <taxon>Bacteroidota</taxon>
        <taxon>Sphingobacteriia</taxon>
        <taxon>Sphingobacteriales</taxon>
        <taxon>Sphingobacteriaceae</taxon>
        <taxon>Pararcticibacter</taxon>
    </lineage>
</organism>
<name>A0A2U2PB00_9SPHI</name>
<keyword evidence="7" id="KW-1185">Reference proteome</keyword>
<dbReference type="InterPro" id="IPR036249">
    <property type="entry name" value="Thioredoxin-like_sf"/>
</dbReference>
<keyword evidence="4" id="KW-0676">Redox-active center</keyword>
<feature type="domain" description="Thioredoxin" evidence="5">
    <location>
        <begin position="243"/>
        <end position="387"/>
    </location>
</feature>
<dbReference type="GO" id="GO:0016209">
    <property type="term" value="F:antioxidant activity"/>
    <property type="evidence" value="ECO:0007669"/>
    <property type="project" value="InterPro"/>
</dbReference>
<evidence type="ECO:0000313" key="6">
    <source>
        <dbReference type="EMBL" id="PWG78581.1"/>
    </source>
</evidence>
<comment type="subcellular location">
    <subcellularLocation>
        <location evidence="1">Cell envelope</location>
    </subcellularLocation>
</comment>
<dbReference type="GO" id="GO:0017004">
    <property type="term" value="P:cytochrome complex assembly"/>
    <property type="evidence" value="ECO:0007669"/>
    <property type="project" value="UniProtKB-KW"/>
</dbReference>
<evidence type="ECO:0000256" key="4">
    <source>
        <dbReference type="ARBA" id="ARBA00023284"/>
    </source>
</evidence>
<accession>A0A2U2PB00</accession>
<dbReference type="InterPro" id="IPR017937">
    <property type="entry name" value="Thioredoxin_CS"/>
</dbReference>
<dbReference type="GO" id="GO:0030313">
    <property type="term" value="C:cell envelope"/>
    <property type="evidence" value="ECO:0007669"/>
    <property type="project" value="UniProtKB-SubCell"/>
</dbReference>
<keyword evidence="2" id="KW-0201">Cytochrome c-type biogenesis</keyword>
<dbReference type="InterPro" id="IPR050553">
    <property type="entry name" value="Thioredoxin_ResA/DsbE_sf"/>
</dbReference>
<evidence type="ECO:0000256" key="1">
    <source>
        <dbReference type="ARBA" id="ARBA00004196"/>
    </source>
</evidence>
<dbReference type="SUPFAM" id="SSF52833">
    <property type="entry name" value="Thioredoxin-like"/>
    <property type="match status" value="1"/>
</dbReference>
<evidence type="ECO:0000256" key="2">
    <source>
        <dbReference type="ARBA" id="ARBA00022748"/>
    </source>
</evidence>
<sequence>MNLKTLAAVILGVFMAGTSIAREQSYRVLVRLPDLRTPSKAYLVFSYGWTNQKIIDSAEMKNGRCVLSGKVNGPQKVHLVVTRDKENIHSYHPRADARVIYLEDGTISVTGKDSVKTARVSGTRTNLDYRSYYRTVVAPGDSLFESLKPLYIRANSGAAGDPESKKLLEKRIHKAIQRRDSLKYVYIQQHPGSYLSLEALTELGGPEPGSDKFRRLFSSLSERIQQSGAGMRFAALLSEKRPGSIGTVAPDFVQNDVNGRPVKLSDFRGRYVLLDFWASWCGPCRAENPNLVNAYSLYRDRNFTILGVSLDQPGKEELWLQAIKKDGLTWTQVSDLKFWNNEAAKLYSVRSIPQNFLIDPSGVIIAKNLRGEALMIKLKELLGDTPAKGGPPY</sequence>
<dbReference type="GO" id="GO:0016491">
    <property type="term" value="F:oxidoreductase activity"/>
    <property type="evidence" value="ECO:0007669"/>
    <property type="project" value="InterPro"/>
</dbReference>